<dbReference type="AlphaFoldDB" id="A0A3M6SI43"/>
<comment type="caution">
    <text evidence="2">The sequence shown here is derived from an EMBL/GenBank/DDBJ whole genome shotgun (WGS) entry which is preliminary data.</text>
</comment>
<feature type="transmembrane region" description="Helical" evidence="1">
    <location>
        <begin position="159"/>
        <end position="183"/>
    </location>
</feature>
<accession>A0A3M6SI43</accession>
<dbReference type="EMBL" id="PTLS01000005">
    <property type="protein sequence ID" value="RMX27000.1"/>
    <property type="molecule type" value="Genomic_DNA"/>
</dbReference>
<geneLocation type="plasmid" evidence="3">
    <name>pvp-r2lc01</name>
</geneLocation>
<keyword evidence="1" id="KW-0472">Membrane</keyword>
<dbReference type="SUPFAM" id="SSF58100">
    <property type="entry name" value="Bacterial hemolysins"/>
    <property type="match status" value="1"/>
</dbReference>
<keyword evidence="2" id="KW-0614">Plasmid</keyword>
<evidence type="ECO:0000313" key="2">
    <source>
        <dbReference type="EMBL" id="RMX27000.1"/>
    </source>
</evidence>
<dbReference type="Proteomes" id="UP000276940">
    <property type="component" value="Plasmid pVP-R2lc01"/>
</dbReference>
<protein>
    <submittedName>
        <fullName evidence="2">Uncharacterized protein</fullName>
    </submittedName>
</protein>
<sequence>MAALGSKVDGVRGDQAVIQSLLNRVKALEDKPDEQRKLLVEYVRNFDTTNQLIGKVQEGQATFATGIQTLLKKIATYVQQKKIMVDASTIEELRAVVERKTNNKLGEYIGNVQREAIEKQFNQLATTINDQEAPIKRKMNDMNGQLNELNDKISQLSQIVVALFWLMIAALSAGIFSGFILWFKGFRQHPVVSVIALIVISILVAWLYHKAEQEDSDNE</sequence>
<proteinExistence type="predicted"/>
<organism evidence="2 3">
    <name type="scientific">Limosilactobacillus reuteri</name>
    <name type="common">Lactobacillus reuteri</name>
    <dbReference type="NCBI Taxonomy" id="1598"/>
    <lineage>
        <taxon>Bacteria</taxon>
        <taxon>Bacillati</taxon>
        <taxon>Bacillota</taxon>
        <taxon>Bacilli</taxon>
        <taxon>Lactobacillales</taxon>
        <taxon>Lactobacillaceae</taxon>
        <taxon>Limosilactobacillus</taxon>
    </lineage>
</organism>
<reference evidence="2 3" key="1">
    <citation type="journal article" date="2018" name="J Appl Environ Microbiol">
        <title>The gut symbionts Lactobacillus reuteri R2lc and 2010 encode a polyketide synthase cluster that activates the mammalian aryl-hydrocarbon receptor.</title>
        <authorList>
            <person name="Ozcam M."/>
            <person name="Roos S."/>
            <person name="Van Pijkeren J.P."/>
        </authorList>
    </citation>
    <scope>NUCLEOTIDE SEQUENCE [LARGE SCALE GENOMIC DNA]</scope>
    <source>
        <strain evidence="2 3">R2lc</strain>
        <plasmid evidence="3">pvp-r2lc01</plasmid>
    </source>
</reference>
<keyword evidence="1" id="KW-1133">Transmembrane helix</keyword>
<evidence type="ECO:0000313" key="3">
    <source>
        <dbReference type="Proteomes" id="UP000276940"/>
    </source>
</evidence>
<gene>
    <name evidence="2" type="ORF">C5O77_00055</name>
</gene>
<keyword evidence="1" id="KW-0812">Transmembrane</keyword>
<evidence type="ECO:0000256" key="1">
    <source>
        <dbReference type="SAM" id="Phobius"/>
    </source>
</evidence>
<dbReference type="RefSeq" id="WP_185290939.1">
    <property type="nucleotide sequence ID" value="NZ_CM011639.1"/>
</dbReference>
<feature type="transmembrane region" description="Helical" evidence="1">
    <location>
        <begin position="190"/>
        <end position="209"/>
    </location>
</feature>
<name>A0A3M6SI43_LIMRT</name>